<evidence type="ECO:0000259" key="4">
    <source>
        <dbReference type="PROSITE" id="PS51634"/>
    </source>
</evidence>
<sequence length="157" mass="18030">MATKSNIDTHKCCKCKTTKCLKLYCGCFAAESYCPEACSCKECCNLLDYEDTVQVAHQQAKVRNPLAFSTKKDKDRNKIGCECKLSMCLKESCKCNKLNLLTLRMIGTSKTDYDLDLPTLDQLELMNQFTSQDLDQFEFMNQSTSQYFNVRNDEMKK</sequence>
<dbReference type="EMBL" id="OX465082">
    <property type="protein sequence ID" value="CAI9289378.1"/>
    <property type="molecule type" value="Genomic_DNA"/>
</dbReference>
<feature type="domain" description="CRC" evidence="4">
    <location>
        <begin position="9"/>
        <end position="122"/>
    </location>
</feature>
<dbReference type="AlphaFoldDB" id="A0AA36EB38"/>
<dbReference type="PANTHER" id="PTHR46159:SF6">
    <property type="entry name" value="OS12G0605300 PROTEIN"/>
    <property type="match status" value="1"/>
</dbReference>
<keyword evidence="3" id="KW-0539">Nucleus</keyword>
<evidence type="ECO:0000313" key="5">
    <source>
        <dbReference type="EMBL" id="CAI9289378.1"/>
    </source>
</evidence>
<reference evidence="5" key="1">
    <citation type="submission" date="2023-04" db="EMBL/GenBank/DDBJ databases">
        <authorList>
            <person name="Vijverberg K."/>
            <person name="Xiong W."/>
            <person name="Schranz E."/>
        </authorList>
    </citation>
    <scope>NUCLEOTIDE SEQUENCE</scope>
</reference>
<comment type="subcellular location">
    <subcellularLocation>
        <location evidence="1">Nucleus</location>
    </subcellularLocation>
</comment>
<organism evidence="5 6">
    <name type="scientific">Lactuca saligna</name>
    <name type="common">Willowleaf lettuce</name>
    <dbReference type="NCBI Taxonomy" id="75948"/>
    <lineage>
        <taxon>Eukaryota</taxon>
        <taxon>Viridiplantae</taxon>
        <taxon>Streptophyta</taxon>
        <taxon>Embryophyta</taxon>
        <taxon>Tracheophyta</taxon>
        <taxon>Spermatophyta</taxon>
        <taxon>Magnoliopsida</taxon>
        <taxon>eudicotyledons</taxon>
        <taxon>Gunneridae</taxon>
        <taxon>Pentapetalae</taxon>
        <taxon>asterids</taxon>
        <taxon>campanulids</taxon>
        <taxon>Asterales</taxon>
        <taxon>Asteraceae</taxon>
        <taxon>Cichorioideae</taxon>
        <taxon>Cichorieae</taxon>
        <taxon>Lactucinae</taxon>
        <taxon>Lactuca</taxon>
    </lineage>
</organism>
<dbReference type="InterPro" id="IPR044522">
    <property type="entry name" value="TSO1-like"/>
</dbReference>
<protein>
    <recommendedName>
        <fullName evidence="4">CRC domain-containing protein</fullName>
    </recommendedName>
</protein>
<name>A0AA36EB38_LACSI</name>
<dbReference type="Proteomes" id="UP001177003">
    <property type="component" value="Chromosome 6"/>
</dbReference>
<dbReference type="SMART" id="SM01114">
    <property type="entry name" value="CXC"/>
    <property type="match status" value="1"/>
</dbReference>
<evidence type="ECO:0000313" key="6">
    <source>
        <dbReference type="Proteomes" id="UP001177003"/>
    </source>
</evidence>
<evidence type="ECO:0000256" key="2">
    <source>
        <dbReference type="ARBA" id="ARBA00007267"/>
    </source>
</evidence>
<dbReference type="GO" id="GO:0005634">
    <property type="term" value="C:nucleus"/>
    <property type="evidence" value="ECO:0007669"/>
    <property type="project" value="UniProtKB-SubCell"/>
</dbReference>
<evidence type="ECO:0000256" key="3">
    <source>
        <dbReference type="ARBA" id="ARBA00023242"/>
    </source>
</evidence>
<accession>A0AA36EB38</accession>
<dbReference type="PANTHER" id="PTHR46159">
    <property type="entry name" value="PROTEIN TESMIN/TSO1-LIKE CXC 2"/>
    <property type="match status" value="1"/>
</dbReference>
<dbReference type="InterPro" id="IPR005172">
    <property type="entry name" value="CRC"/>
</dbReference>
<gene>
    <name evidence="5" type="ORF">LSALG_LOCUS28618</name>
</gene>
<dbReference type="Pfam" id="PF03638">
    <property type="entry name" value="TCR"/>
    <property type="match status" value="1"/>
</dbReference>
<proteinExistence type="inferred from homology"/>
<keyword evidence="6" id="KW-1185">Reference proteome</keyword>
<evidence type="ECO:0000256" key="1">
    <source>
        <dbReference type="ARBA" id="ARBA00004123"/>
    </source>
</evidence>
<dbReference type="GO" id="GO:0003700">
    <property type="term" value="F:DNA-binding transcription factor activity"/>
    <property type="evidence" value="ECO:0007669"/>
    <property type="project" value="InterPro"/>
</dbReference>
<dbReference type="InterPro" id="IPR033467">
    <property type="entry name" value="Tesmin/TSO1-like_CXC"/>
</dbReference>
<comment type="similarity">
    <text evidence="2">Belongs to the lin-54 family.</text>
</comment>
<dbReference type="PROSITE" id="PS51634">
    <property type="entry name" value="CRC"/>
    <property type="match status" value="1"/>
</dbReference>